<evidence type="ECO:0000256" key="3">
    <source>
        <dbReference type="ARBA" id="ARBA00023125"/>
    </source>
</evidence>
<dbReference type="Gene3D" id="1.10.10.10">
    <property type="entry name" value="Winged helix-like DNA-binding domain superfamily/Winged helix DNA-binding domain"/>
    <property type="match status" value="1"/>
</dbReference>
<dbReference type="SUPFAM" id="SSF53850">
    <property type="entry name" value="Periplasmic binding protein-like II"/>
    <property type="match status" value="1"/>
</dbReference>
<dbReference type="EMBL" id="FNCY01000013">
    <property type="protein sequence ID" value="SDI09679.1"/>
    <property type="molecule type" value="Genomic_DNA"/>
</dbReference>
<dbReference type="GO" id="GO:0003700">
    <property type="term" value="F:DNA-binding transcription factor activity"/>
    <property type="evidence" value="ECO:0007669"/>
    <property type="project" value="InterPro"/>
</dbReference>
<accession>A0A1G8HSS7</accession>
<dbReference type="Pfam" id="PF00126">
    <property type="entry name" value="HTH_1"/>
    <property type="match status" value="1"/>
</dbReference>
<dbReference type="PRINTS" id="PR00039">
    <property type="entry name" value="HTHLYSR"/>
</dbReference>
<dbReference type="RefSeq" id="WP_176785905.1">
    <property type="nucleotide sequence ID" value="NZ_FNCY01000013.1"/>
</dbReference>
<name>A0A1G8HSS7_9RHOO</name>
<dbReference type="PROSITE" id="PS50931">
    <property type="entry name" value="HTH_LYSR"/>
    <property type="match status" value="1"/>
</dbReference>
<protein>
    <submittedName>
        <fullName evidence="6">DNA-binding transcriptional regulator, LysR family</fullName>
    </submittedName>
</protein>
<dbReference type="PANTHER" id="PTHR30118">
    <property type="entry name" value="HTH-TYPE TRANSCRIPTIONAL REGULATOR LEUO-RELATED"/>
    <property type="match status" value="1"/>
</dbReference>
<dbReference type="AlphaFoldDB" id="A0A1G8HSS7"/>
<reference evidence="6 7" key="1">
    <citation type="submission" date="2016-10" db="EMBL/GenBank/DDBJ databases">
        <authorList>
            <person name="de Groot N.N."/>
        </authorList>
    </citation>
    <scope>NUCLEOTIDE SEQUENCE [LARGE SCALE GENOMIC DNA]</scope>
    <source>
        <strain evidence="6 7">DSM 5885</strain>
    </source>
</reference>
<dbReference type="InterPro" id="IPR050389">
    <property type="entry name" value="LysR-type_TF"/>
</dbReference>
<sequence length="313" mass="35453">MKKPIRSSELLDTQSIQLFESLYATRSVTRAAERLGMAQPTVSNQLNRLRRHLKDPLFVRTATGMEPTPAADELIRTAREALECLRHFSNWEPAFDPNREQRHFRICMSDASHITLLPRILAHVRAVAPKVRLGVVRIDSQTPRLLESGEADIAIGLIPELGQGYYQQSLFEQDWVCLASRDHPRIKTRLTMKSYLSEAHVGIVSGTGYRLLNAAISRLQIDREVVLDLPGFLGLPAIVSSTDLLVTLPRHIGETLANANDLKVFACPFPIEKFTVKQHWHARYHRDAANRWLRGICSELFLRKAGEAPERRA</sequence>
<dbReference type="STRING" id="83767.SAMN05660652_02836"/>
<keyword evidence="2" id="KW-0805">Transcription regulation</keyword>
<dbReference type="InterPro" id="IPR036390">
    <property type="entry name" value="WH_DNA-bd_sf"/>
</dbReference>
<dbReference type="SUPFAM" id="SSF46785">
    <property type="entry name" value="Winged helix' DNA-binding domain"/>
    <property type="match status" value="1"/>
</dbReference>
<evidence type="ECO:0000256" key="2">
    <source>
        <dbReference type="ARBA" id="ARBA00023015"/>
    </source>
</evidence>
<dbReference type="Proteomes" id="UP000198607">
    <property type="component" value="Unassembled WGS sequence"/>
</dbReference>
<evidence type="ECO:0000313" key="7">
    <source>
        <dbReference type="Proteomes" id="UP000198607"/>
    </source>
</evidence>
<keyword evidence="7" id="KW-1185">Reference proteome</keyword>
<dbReference type="Pfam" id="PF03466">
    <property type="entry name" value="LysR_substrate"/>
    <property type="match status" value="1"/>
</dbReference>
<keyword evidence="3 6" id="KW-0238">DNA-binding</keyword>
<proteinExistence type="inferred from homology"/>
<keyword evidence="4" id="KW-0804">Transcription</keyword>
<dbReference type="InterPro" id="IPR036388">
    <property type="entry name" value="WH-like_DNA-bd_sf"/>
</dbReference>
<organism evidence="6 7">
    <name type="scientific">Propionivibrio dicarboxylicus</name>
    <dbReference type="NCBI Taxonomy" id="83767"/>
    <lineage>
        <taxon>Bacteria</taxon>
        <taxon>Pseudomonadati</taxon>
        <taxon>Pseudomonadota</taxon>
        <taxon>Betaproteobacteria</taxon>
        <taxon>Rhodocyclales</taxon>
        <taxon>Rhodocyclaceae</taxon>
        <taxon>Propionivibrio</taxon>
    </lineage>
</organism>
<dbReference type="InterPro" id="IPR000847">
    <property type="entry name" value="LysR_HTH_N"/>
</dbReference>
<evidence type="ECO:0000256" key="4">
    <source>
        <dbReference type="ARBA" id="ARBA00023163"/>
    </source>
</evidence>
<evidence type="ECO:0000313" key="6">
    <source>
        <dbReference type="EMBL" id="SDI09679.1"/>
    </source>
</evidence>
<dbReference type="InterPro" id="IPR005119">
    <property type="entry name" value="LysR_subst-bd"/>
</dbReference>
<dbReference type="PANTHER" id="PTHR30118:SF15">
    <property type="entry name" value="TRANSCRIPTIONAL REGULATORY PROTEIN"/>
    <property type="match status" value="1"/>
</dbReference>
<dbReference type="CDD" id="cd08459">
    <property type="entry name" value="PBP2_DntR_NahR_LinR_like"/>
    <property type="match status" value="1"/>
</dbReference>
<gene>
    <name evidence="6" type="ORF">SAMN05660652_02836</name>
</gene>
<comment type="similarity">
    <text evidence="1">Belongs to the LysR transcriptional regulatory family.</text>
</comment>
<dbReference type="GO" id="GO:0003677">
    <property type="term" value="F:DNA binding"/>
    <property type="evidence" value="ECO:0007669"/>
    <property type="project" value="UniProtKB-KW"/>
</dbReference>
<dbReference type="Gene3D" id="3.40.190.10">
    <property type="entry name" value="Periplasmic binding protein-like II"/>
    <property type="match status" value="2"/>
</dbReference>
<evidence type="ECO:0000259" key="5">
    <source>
        <dbReference type="PROSITE" id="PS50931"/>
    </source>
</evidence>
<feature type="domain" description="HTH lysR-type" evidence="5">
    <location>
        <begin position="11"/>
        <end position="68"/>
    </location>
</feature>
<evidence type="ECO:0000256" key="1">
    <source>
        <dbReference type="ARBA" id="ARBA00009437"/>
    </source>
</evidence>